<feature type="region of interest" description="Disordered" evidence="1">
    <location>
        <begin position="172"/>
        <end position="211"/>
    </location>
</feature>
<organism evidence="4 5">
    <name type="scientific">Purpureocillium lilacinum</name>
    <name type="common">Paecilomyces lilacinus</name>
    <dbReference type="NCBI Taxonomy" id="33203"/>
    <lineage>
        <taxon>Eukaryota</taxon>
        <taxon>Fungi</taxon>
        <taxon>Dikarya</taxon>
        <taxon>Ascomycota</taxon>
        <taxon>Pezizomycotina</taxon>
        <taxon>Sordariomycetes</taxon>
        <taxon>Hypocreomycetidae</taxon>
        <taxon>Hypocreales</taxon>
        <taxon>Ophiocordycipitaceae</taxon>
        <taxon>Purpureocillium</taxon>
    </lineage>
</organism>
<reference evidence="4 5" key="2">
    <citation type="journal article" date="2016" name="Front. Microbiol.">
        <title>Genome and transcriptome sequences reveal the specific parasitism of the nematophagous Purpureocillium lilacinum 36-1.</title>
        <authorList>
            <person name="Xie J."/>
            <person name="Li S."/>
            <person name="Mo C."/>
            <person name="Xiao X."/>
            <person name="Peng D."/>
            <person name="Wang G."/>
            <person name="Xiao Y."/>
        </authorList>
    </citation>
    <scope>NUCLEOTIDE SEQUENCE [LARGE SCALE GENOMIC DNA]</scope>
    <source>
        <strain evidence="4 5">36-1</strain>
    </source>
</reference>
<gene>
    <name evidence="4" type="ORF">PCL_08392</name>
    <name evidence="3" type="ORF">Purlil1_14067</name>
</gene>
<sequence length="218" mass="22887">MFWFALGFFCVVSGGLAPWQAICQSEPSLLLEAGQSVAANIGYPLPQDRTCQAILSFQDIEFLPTTVNFSKSNGTQLGCRAHRAEFVMPTDVPNGSMSILWLCAGQRATSCINASIVKGRGIAKTMPKSVTGRLECAELPSQSITSSTAGVPDMRTNTTTGATNILHDSETSTIRLPSGHPPTAPLTITGSGSSPPQDSSGSITTSTPTDKLVLVPID</sequence>
<keyword evidence="6" id="KW-1185">Reference proteome</keyword>
<reference evidence="3" key="3">
    <citation type="submission" date="2023-11" db="EMBL/GenBank/DDBJ databases">
        <authorList>
            <person name="Beijen E."/>
            <person name="Ohm R.A."/>
        </authorList>
    </citation>
    <scope>NUCLEOTIDE SEQUENCE</scope>
    <source>
        <strain evidence="3">CBS 150709</strain>
    </source>
</reference>
<dbReference type="Proteomes" id="UP000245956">
    <property type="component" value="Unassembled WGS sequence"/>
</dbReference>
<evidence type="ECO:0000256" key="2">
    <source>
        <dbReference type="SAM" id="SignalP"/>
    </source>
</evidence>
<comment type="caution">
    <text evidence="4">The sequence shown here is derived from an EMBL/GenBank/DDBJ whole genome shotgun (WGS) entry which is preliminary data.</text>
</comment>
<evidence type="ECO:0000313" key="3">
    <source>
        <dbReference type="EMBL" id="KAK4065025.1"/>
    </source>
</evidence>
<evidence type="ECO:0000256" key="1">
    <source>
        <dbReference type="SAM" id="MobiDB-lite"/>
    </source>
</evidence>
<feature type="signal peptide" evidence="2">
    <location>
        <begin position="1"/>
        <end position="21"/>
    </location>
</feature>
<reference evidence="4" key="1">
    <citation type="submission" date="2015-05" db="EMBL/GenBank/DDBJ databases">
        <authorList>
            <person name="Wang D.B."/>
            <person name="Wang M."/>
        </authorList>
    </citation>
    <scope>NUCLEOTIDE SEQUENCE</scope>
    <source>
        <strain evidence="4">36-1</strain>
    </source>
</reference>
<feature type="chain" id="PRO_5015675798" evidence="2">
    <location>
        <begin position="22"/>
        <end position="218"/>
    </location>
</feature>
<dbReference type="EMBL" id="JAWRVI010000435">
    <property type="protein sequence ID" value="KAK4065025.1"/>
    <property type="molecule type" value="Genomic_DNA"/>
</dbReference>
<feature type="compositionally biased region" description="Low complexity" evidence="1">
    <location>
        <begin position="190"/>
        <end position="202"/>
    </location>
</feature>
<reference evidence="3 6" key="4">
    <citation type="journal article" date="2024" name="Microbiol. Resour. Announc.">
        <title>Genome annotations for the ascomycete fungi Trichoderma harzianum, Trichoderma aggressivum, and Purpureocillium lilacinum.</title>
        <authorList>
            <person name="Beijen E.P.W."/>
            <person name="Ohm R.A."/>
        </authorList>
    </citation>
    <scope>NUCLEOTIDE SEQUENCE [LARGE SCALE GENOMIC DNA]</scope>
    <source>
        <strain evidence="3 6">CBS 150709</strain>
    </source>
</reference>
<evidence type="ECO:0000313" key="5">
    <source>
        <dbReference type="Proteomes" id="UP000245956"/>
    </source>
</evidence>
<evidence type="ECO:0000313" key="6">
    <source>
        <dbReference type="Proteomes" id="UP001287286"/>
    </source>
</evidence>
<dbReference type="AlphaFoldDB" id="A0A2U3DRQ3"/>
<dbReference type="EMBL" id="LCWV01000041">
    <property type="protein sequence ID" value="PWI64941.1"/>
    <property type="molecule type" value="Genomic_DNA"/>
</dbReference>
<dbReference type="Proteomes" id="UP001287286">
    <property type="component" value="Unassembled WGS sequence"/>
</dbReference>
<keyword evidence="2" id="KW-0732">Signal</keyword>
<proteinExistence type="predicted"/>
<name>A0A2U3DRQ3_PURLI</name>
<evidence type="ECO:0000313" key="4">
    <source>
        <dbReference type="EMBL" id="PWI64941.1"/>
    </source>
</evidence>
<accession>A0A2U3DRQ3</accession>
<protein>
    <submittedName>
        <fullName evidence="4">Uncharacterized protein</fullName>
    </submittedName>
</protein>